<keyword evidence="3" id="KW-1185">Reference proteome</keyword>
<evidence type="ECO:0000259" key="1">
    <source>
        <dbReference type="Pfam" id="PF04993"/>
    </source>
</evidence>
<dbReference type="RefSeq" id="WP_149108263.1">
    <property type="nucleotide sequence ID" value="NZ_CP042425.1"/>
</dbReference>
<feature type="domain" description="TfoX N-terminal" evidence="1">
    <location>
        <begin position="15"/>
        <end position="103"/>
    </location>
</feature>
<reference evidence="3" key="1">
    <citation type="submission" date="2019-08" db="EMBL/GenBank/DDBJ databases">
        <title>Limnoglobus roseus gen. nov., sp. nov., a novel freshwater planctomycete with a giant genome from the family Gemmataceae.</title>
        <authorList>
            <person name="Kulichevskaya I.S."/>
            <person name="Naumoff D.G."/>
            <person name="Miroshnikov K."/>
            <person name="Ivanova A."/>
            <person name="Philippov D.A."/>
            <person name="Hakobyan A."/>
            <person name="Rijpstra I.C."/>
            <person name="Sinninghe Damste J.S."/>
            <person name="Liesack W."/>
            <person name="Dedysh S.N."/>
        </authorList>
    </citation>
    <scope>NUCLEOTIDE SEQUENCE [LARGE SCALE GENOMIC DNA]</scope>
    <source>
        <strain evidence="3">PX52</strain>
    </source>
</reference>
<accession>A0A5C1A826</accession>
<keyword evidence="2" id="KW-0489">Methyltransferase</keyword>
<dbReference type="EMBL" id="CP042425">
    <property type="protein sequence ID" value="QEL13284.1"/>
    <property type="molecule type" value="Genomic_DNA"/>
</dbReference>
<dbReference type="Gene3D" id="3.30.1460.30">
    <property type="entry name" value="YgaC/TfoX-N like chaperone"/>
    <property type="match status" value="1"/>
</dbReference>
<protein>
    <submittedName>
        <fullName evidence="2">RNA methyltransferase</fullName>
    </submittedName>
</protein>
<sequence length="110" mass="12328">MPYDEGLADRVRDCLGDRRDVTEKKMFGGLAFLLGGRLTVAVRRDASLLVRIAPDDVVDALQDPAATQFRMRGRTLRGWLMIDPDGIEEDEQLAEWVNRAAAFIESLPPK</sequence>
<gene>
    <name evidence="2" type="ORF">PX52LOC_00138</name>
</gene>
<dbReference type="AlphaFoldDB" id="A0A5C1A826"/>
<dbReference type="OrthoDB" id="214902at2"/>
<dbReference type="KEGG" id="lrs:PX52LOC_00138"/>
<dbReference type="SUPFAM" id="SSF159894">
    <property type="entry name" value="YgaC/TfoX-N like"/>
    <property type="match status" value="1"/>
</dbReference>
<dbReference type="Pfam" id="PF04993">
    <property type="entry name" value="TfoX_N"/>
    <property type="match status" value="1"/>
</dbReference>
<dbReference type="InterPro" id="IPR007076">
    <property type="entry name" value="TfoX_N"/>
</dbReference>
<keyword evidence="2" id="KW-0808">Transferase</keyword>
<evidence type="ECO:0000313" key="2">
    <source>
        <dbReference type="EMBL" id="QEL13284.1"/>
    </source>
</evidence>
<proteinExistence type="predicted"/>
<organism evidence="2 3">
    <name type="scientific">Limnoglobus roseus</name>
    <dbReference type="NCBI Taxonomy" id="2598579"/>
    <lineage>
        <taxon>Bacteria</taxon>
        <taxon>Pseudomonadati</taxon>
        <taxon>Planctomycetota</taxon>
        <taxon>Planctomycetia</taxon>
        <taxon>Gemmatales</taxon>
        <taxon>Gemmataceae</taxon>
        <taxon>Limnoglobus</taxon>
    </lineage>
</organism>
<dbReference type="GO" id="GO:0032259">
    <property type="term" value="P:methylation"/>
    <property type="evidence" value="ECO:0007669"/>
    <property type="project" value="UniProtKB-KW"/>
</dbReference>
<dbReference type="GO" id="GO:0008168">
    <property type="term" value="F:methyltransferase activity"/>
    <property type="evidence" value="ECO:0007669"/>
    <property type="project" value="UniProtKB-KW"/>
</dbReference>
<name>A0A5C1A826_9BACT</name>
<dbReference type="Proteomes" id="UP000324974">
    <property type="component" value="Chromosome"/>
</dbReference>
<evidence type="ECO:0000313" key="3">
    <source>
        <dbReference type="Proteomes" id="UP000324974"/>
    </source>
</evidence>